<feature type="region of interest" description="Disordered" evidence="1">
    <location>
        <begin position="210"/>
        <end position="316"/>
    </location>
</feature>
<protein>
    <submittedName>
        <fullName evidence="2">Uncharacterized protein</fullName>
    </submittedName>
</protein>
<evidence type="ECO:0000256" key="1">
    <source>
        <dbReference type="SAM" id="MobiDB-lite"/>
    </source>
</evidence>
<feature type="compositionally biased region" description="Polar residues" evidence="1">
    <location>
        <begin position="287"/>
        <end position="302"/>
    </location>
</feature>
<dbReference type="EMBL" id="JANVFT010000015">
    <property type="protein sequence ID" value="KAJ4498484.1"/>
    <property type="molecule type" value="Genomic_DNA"/>
</dbReference>
<name>A0ABQ8VQ21_9AGAR</name>
<accession>A0ABQ8VQ21</accession>
<evidence type="ECO:0000313" key="3">
    <source>
        <dbReference type="Proteomes" id="UP001150217"/>
    </source>
</evidence>
<dbReference type="Proteomes" id="UP001150217">
    <property type="component" value="Unassembled WGS sequence"/>
</dbReference>
<gene>
    <name evidence="2" type="ORF">C8R41DRAFT_900905</name>
</gene>
<comment type="caution">
    <text evidence="2">The sequence shown here is derived from an EMBL/GenBank/DDBJ whole genome shotgun (WGS) entry which is preliminary data.</text>
</comment>
<evidence type="ECO:0000313" key="2">
    <source>
        <dbReference type="EMBL" id="KAJ4498484.1"/>
    </source>
</evidence>
<organism evidence="2 3">
    <name type="scientific">Lentinula lateritia</name>
    <dbReference type="NCBI Taxonomy" id="40482"/>
    <lineage>
        <taxon>Eukaryota</taxon>
        <taxon>Fungi</taxon>
        <taxon>Dikarya</taxon>
        <taxon>Basidiomycota</taxon>
        <taxon>Agaricomycotina</taxon>
        <taxon>Agaricomycetes</taxon>
        <taxon>Agaricomycetidae</taxon>
        <taxon>Agaricales</taxon>
        <taxon>Marasmiineae</taxon>
        <taxon>Omphalotaceae</taxon>
        <taxon>Lentinula</taxon>
    </lineage>
</organism>
<reference evidence="2" key="1">
    <citation type="submission" date="2022-08" db="EMBL/GenBank/DDBJ databases">
        <title>A Global Phylogenomic Analysis of the Shiitake Genus Lentinula.</title>
        <authorList>
            <consortium name="DOE Joint Genome Institute"/>
            <person name="Sierra-Patev S."/>
            <person name="Min B."/>
            <person name="Naranjo-Ortiz M."/>
            <person name="Looney B."/>
            <person name="Konkel Z."/>
            <person name="Slot J.C."/>
            <person name="Sakamoto Y."/>
            <person name="Steenwyk J.L."/>
            <person name="Rokas A."/>
            <person name="Carro J."/>
            <person name="Camarero S."/>
            <person name="Ferreira P."/>
            <person name="Molpeceres G."/>
            <person name="Ruiz-Duenas F.J."/>
            <person name="Serrano A."/>
            <person name="Henrissat B."/>
            <person name="Drula E."/>
            <person name="Hughes K.W."/>
            <person name="Mata J.L."/>
            <person name="Ishikawa N.K."/>
            <person name="Vargas-Isla R."/>
            <person name="Ushijima S."/>
            <person name="Smith C.A."/>
            <person name="Ahrendt S."/>
            <person name="Andreopoulos W."/>
            <person name="He G."/>
            <person name="Labutti K."/>
            <person name="Lipzen A."/>
            <person name="Ng V."/>
            <person name="Riley R."/>
            <person name="Sandor L."/>
            <person name="Barry K."/>
            <person name="Martinez A.T."/>
            <person name="Xiao Y."/>
            <person name="Gibbons J.G."/>
            <person name="Terashima K."/>
            <person name="Grigoriev I.V."/>
            <person name="Hibbett D.S."/>
        </authorList>
    </citation>
    <scope>NUCLEOTIDE SEQUENCE</scope>
    <source>
        <strain evidence="2">RHP3577 ss4</strain>
    </source>
</reference>
<feature type="compositionally biased region" description="Polar residues" evidence="1">
    <location>
        <begin position="265"/>
        <end position="276"/>
    </location>
</feature>
<sequence>MVVRTFSGGGCTVLGRSRSRSPPLPGFTTLGRLPSPGLDSDGEVEQDQLAFTIEFPSRPQLQLFETVFNTGKPLLGYCEDDPLWPLLAEVASPCSNCSKSPDKCKVLPNSPRCTNCSAKKTCSLGKILRYQYFARHCNQDLAYSRRFLELHGTPAHQSMWGIPSSVWRQYDIALHALLELNMLDEQDTADVDQQELREFLTLQQGEAVVAAKRKRNRSPLPVAGPSSKKVRSDASKKRSRRRSPEEEAAQGSPLRVRLVVPPGQPQHQSYALTTRTDPPPYLPKTYQLPSSDSSTQVTPKTSPDTRKKPSYTYPIKLRNVPKPQLGIF</sequence>
<proteinExistence type="predicted"/>
<keyword evidence="3" id="KW-1185">Reference proteome</keyword>